<evidence type="ECO:0000256" key="11">
    <source>
        <dbReference type="SAM" id="Phobius"/>
    </source>
</evidence>
<evidence type="ECO:0000256" key="1">
    <source>
        <dbReference type="ARBA" id="ARBA00004377"/>
    </source>
</evidence>
<dbReference type="GO" id="GO:0015627">
    <property type="term" value="C:type II protein secretion system complex"/>
    <property type="evidence" value="ECO:0007669"/>
    <property type="project" value="InterPro"/>
</dbReference>
<evidence type="ECO:0000256" key="8">
    <source>
        <dbReference type="ARBA" id="ARBA00023136"/>
    </source>
</evidence>
<dbReference type="InterPro" id="IPR012902">
    <property type="entry name" value="N_methyl_site"/>
</dbReference>
<name>A0A6N7Q316_9XANT</name>
<proteinExistence type="inferred from homology"/>
<protein>
    <recommendedName>
        <fullName evidence="2">Type II secretion system protein H</fullName>
    </recommendedName>
    <alternativeName>
        <fullName evidence="10">General secretion pathway protein H</fullName>
    </alternativeName>
</protein>
<evidence type="ECO:0000313" key="15">
    <source>
        <dbReference type="Proteomes" id="UP000437931"/>
    </source>
</evidence>
<reference evidence="14" key="2">
    <citation type="journal article" date="2020" name="Plant Dis.">
        <title>A Grain Rot of Rice in Iran Caused by a Xanthomonas Strain Closely Related to X. sacchari.</title>
        <authorList>
            <person name="Mirghasempour S.A."/>
            <person name="Huang S."/>
            <person name="Studholme D.J."/>
            <person name="Brady C.L."/>
        </authorList>
    </citation>
    <scope>NUCLEOTIDE SEQUENCE</scope>
    <source>
        <strain evidence="14">SAM114</strain>
    </source>
</reference>
<feature type="domain" description="General secretion pathway GspH" evidence="12">
    <location>
        <begin position="52"/>
        <end position="161"/>
    </location>
</feature>
<organism evidence="13 16">
    <name type="scientific">Xanthomonas sontii</name>
    <dbReference type="NCBI Taxonomy" id="2650745"/>
    <lineage>
        <taxon>Bacteria</taxon>
        <taxon>Pseudomonadati</taxon>
        <taxon>Pseudomonadota</taxon>
        <taxon>Gammaproteobacteria</taxon>
        <taxon>Lysobacterales</taxon>
        <taxon>Lysobacteraceae</taxon>
        <taxon>Xanthomonas</taxon>
    </lineage>
</organism>
<keyword evidence="15" id="KW-1185">Reference proteome</keyword>
<evidence type="ECO:0000256" key="10">
    <source>
        <dbReference type="ARBA" id="ARBA00030775"/>
    </source>
</evidence>
<feature type="transmembrane region" description="Helical" evidence="11">
    <location>
        <begin position="22"/>
        <end position="44"/>
    </location>
</feature>
<evidence type="ECO:0000256" key="4">
    <source>
        <dbReference type="ARBA" id="ARBA00022481"/>
    </source>
</evidence>
<comment type="similarity">
    <text evidence="9">Belongs to the GSP H family.</text>
</comment>
<evidence type="ECO:0000256" key="7">
    <source>
        <dbReference type="ARBA" id="ARBA00022989"/>
    </source>
</evidence>
<keyword evidence="7 11" id="KW-1133">Transmembrane helix</keyword>
<dbReference type="RefSeq" id="WP_081616345.1">
    <property type="nucleotide sequence ID" value="NZ_CP189890.1"/>
</dbReference>
<dbReference type="Proteomes" id="UP000439314">
    <property type="component" value="Unassembled WGS sequence"/>
</dbReference>
<evidence type="ECO:0000259" key="12">
    <source>
        <dbReference type="Pfam" id="PF12019"/>
    </source>
</evidence>
<evidence type="ECO:0000256" key="3">
    <source>
        <dbReference type="ARBA" id="ARBA00022475"/>
    </source>
</evidence>
<dbReference type="EMBL" id="WJPM01000001">
    <property type="protein sequence ID" value="MRH73461.1"/>
    <property type="molecule type" value="Genomic_DNA"/>
</dbReference>
<sequence length="186" mass="19015">MAVPCARGLAERTQRGFTLVELMVTVAVLAIIMALAVPSFTGLIRSNRLTGAANELIAAVQLTRSEAVRLNGGVSLCRSDDGATCASGGNWTRYLTVARDGTVLRSTTLRTGLVVTSTTLDAMGDKLTFGADGIARNSSGTPVTGGIVVCMAVTNPSNNVRSVKLMGGSRAQVTSTSDGGSCTTTG</sequence>
<evidence type="ECO:0000313" key="14">
    <source>
        <dbReference type="EMBL" id="MRH73461.1"/>
    </source>
</evidence>
<dbReference type="Proteomes" id="UP000437931">
    <property type="component" value="Unassembled WGS sequence"/>
</dbReference>
<dbReference type="InterPro" id="IPR045584">
    <property type="entry name" value="Pilin-like"/>
</dbReference>
<dbReference type="PROSITE" id="PS00409">
    <property type="entry name" value="PROKAR_NTER_METHYL"/>
    <property type="match status" value="1"/>
</dbReference>
<dbReference type="GO" id="GO:0015628">
    <property type="term" value="P:protein secretion by the type II secretion system"/>
    <property type="evidence" value="ECO:0007669"/>
    <property type="project" value="InterPro"/>
</dbReference>
<dbReference type="AlphaFoldDB" id="A0A6N7Q316"/>
<comment type="caution">
    <text evidence="13">The sequence shown here is derived from an EMBL/GenBank/DDBJ whole genome shotgun (WGS) entry which is preliminary data.</text>
</comment>
<dbReference type="Pfam" id="PF12019">
    <property type="entry name" value="GspH"/>
    <property type="match status" value="1"/>
</dbReference>
<reference evidence="15 16" key="1">
    <citation type="submission" date="2019-11" db="EMBL/GenBank/DDBJ databases">
        <title>First report of rice panicle blight caused by Xanthomonas sp. in Iran.</title>
        <authorList>
            <person name="Mirghasempour S.A."/>
            <person name="Huang S."/>
            <person name="Brady C.L."/>
            <person name="Studholme D.J."/>
        </authorList>
    </citation>
    <scope>NUCLEOTIDE SEQUENCE [LARGE SCALE GENOMIC DNA]</scope>
    <source>
        <strain evidence="13 16">ASD011</strain>
        <strain evidence="15">SAM114</strain>
    </source>
</reference>
<evidence type="ECO:0000256" key="6">
    <source>
        <dbReference type="ARBA" id="ARBA00022692"/>
    </source>
</evidence>
<dbReference type="NCBIfam" id="TIGR02532">
    <property type="entry name" value="IV_pilin_GFxxxE"/>
    <property type="match status" value="1"/>
</dbReference>
<dbReference type="Pfam" id="PF07963">
    <property type="entry name" value="N_methyl"/>
    <property type="match status" value="1"/>
</dbReference>
<dbReference type="InterPro" id="IPR022346">
    <property type="entry name" value="T2SS_GspH"/>
</dbReference>
<evidence type="ECO:0000256" key="9">
    <source>
        <dbReference type="ARBA" id="ARBA00025772"/>
    </source>
</evidence>
<keyword evidence="5" id="KW-0997">Cell inner membrane</keyword>
<dbReference type="Gene3D" id="3.55.40.10">
    <property type="entry name" value="minor pseudopilin epsh domain"/>
    <property type="match status" value="1"/>
</dbReference>
<dbReference type="SUPFAM" id="SSF54523">
    <property type="entry name" value="Pili subunits"/>
    <property type="match status" value="1"/>
</dbReference>
<dbReference type="GO" id="GO:0005886">
    <property type="term" value="C:plasma membrane"/>
    <property type="evidence" value="ECO:0007669"/>
    <property type="project" value="UniProtKB-SubCell"/>
</dbReference>
<comment type="subcellular location">
    <subcellularLocation>
        <location evidence="1">Cell inner membrane</location>
        <topology evidence="1">Single-pass membrane protein</topology>
    </subcellularLocation>
</comment>
<evidence type="ECO:0000313" key="16">
    <source>
        <dbReference type="Proteomes" id="UP000439314"/>
    </source>
</evidence>
<keyword evidence="4" id="KW-0488">Methylation</keyword>
<evidence type="ECO:0000313" key="13">
    <source>
        <dbReference type="EMBL" id="MRG98748.1"/>
    </source>
</evidence>
<keyword evidence="6 11" id="KW-0812">Transmembrane</keyword>
<keyword evidence="3" id="KW-1003">Cell membrane</keyword>
<evidence type="ECO:0000256" key="2">
    <source>
        <dbReference type="ARBA" id="ARBA00021549"/>
    </source>
</evidence>
<evidence type="ECO:0000256" key="5">
    <source>
        <dbReference type="ARBA" id="ARBA00022519"/>
    </source>
</evidence>
<gene>
    <name evidence="13" type="ORF">GIY21_00395</name>
    <name evidence="14" type="ORF">GIY22_02375</name>
</gene>
<dbReference type="EMBL" id="WJPN01000001">
    <property type="protein sequence ID" value="MRG98748.1"/>
    <property type="molecule type" value="Genomic_DNA"/>
</dbReference>
<accession>A0A6N7Q316</accession>
<keyword evidence="8 11" id="KW-0472">Membrane</keyword>